<keyword evidence="6" id="KW-0418">Kinase</keyword>
<organism evidence="6 7">
    <name type="scientific">Modestobacter italicus (strain DSM 44449 / CECT 9708 / BC 501)</name>
    <dbReference type="NCBI Taxonomy" id="2732864"/>
    <lineage>
        <taxon>Bacteria</taxon>
        <taxon>Bacillati</taxon>
        <taxon>Actinomycetota</taxon>
        <taxon>Actinomycetes</taxon>
        <taxon>Geodermatophilales</taxon>
        <taxon>Geodermatophilaceae</taxon>
        <taxon>Modestobacter</taxon>
    </lineage>
</organism>
<feature type="domain" description="PPM-type phosphatase" evidence="5">
    <location>
        <begin position="623"/>
        <end position="839"/>
    </location>
</feature>
<feature type="domain" description="PAS" evidence="3">
    <location>
        <begin position="176"/>
        <end position="248"/>
    </location>
</feature>
<evidence type="ECO:0000256" key="2">
    <source>
        <dbReference type="SAM" id="MobiDB-lite"/>
    </source>
</evidence>
<dbReference type="InterPro" id="IPR013656">
    <property type="entry name" value="PAS_4"/>
</dbReference>
<keyword evidence="6" id="KW-0808">Transferase</keyword>
<evidence type="ECO:0000259" key="3">
    <source>
        <dbReference type="PROSITE" id="PS50112"/>
    </source>
</evidence>
<dbReference type="InterPro" id="IPR029016">
    <property type="entry name" value="GAF-like_dom_sf"/>
</dbReference>
<evidence type="ECO:0000259" key="4">
    <source>
        <dbReference type="PROSITE" id="PS50113"/>
    </source>
</evidence>
<dbReference type="Pfam" id="PF07228">
    <property type="entry name" value="SpoIIE"/>
    <property type="match status" value="1"/>
</dbReference>
<dbReference type="Pfam" id="PF08448">
    <property type="entry name" value="PAS_4"/>
    <property type="match status" value="1"/>
</dbReference>
<dbReference type="Proteomes" id="UP000006461">
    <property type="component" value="Chromosome"/>
</dbReference>
<dbReference type="PROSITE" id="PS50112">
    <property type="entry name" value="PAS"/>
    <property type="match status" value="2"/>
</dbReference>
<dbReference type="SUPFAM" id="SSF55781">
    <property type="entry name" value="GAF domain-like"/>
    <property type="match status" value="2"/>
</dbReference>
<proteinExistence type="predicted"/>
<dbReference type="Gene3D" id="3.60.40.10">
    <property type="entry name" value="PPM-type phosphatase domain"/>
    <property type="match status" value="1"/>
</dbReference>
<dbReference type="InterPro" id="IPR000700">
    <property type="entry name" value="PAS-assoc_C"/>
</dbReference>
<evidence type="ECO:0000313" key="6">
    <source>
        <dbReference type="EMBL" id="CCH88547.1"/>
    </source>
</evidence>
<sequence length="862" mass="92591">MTGSLPAAAPLPAAPDPAFERFARLVRRQLGVPVSLVTLVSTDEQVFPGAIGLPEPWQSTRCTPLSHSFCQHVVRSGEPLIISDARTNPLVADNLAIPDLHVIAYAGIPLTDTDGAVVGSLCAIDNQPRTWTDEDFAVLTDLAGACSSELQLRQAQQRTAESAAETRVLRAEQDADRSRWELALAAGQVGTFALDLNAEVLTVDDRLLELSGMDRASFSGRSEDMYTNVHSEDVDHVIAGVRHAIATGGTYAAEYRICNTAGSHRWLTTRGEVLGDDESGRRLIGVVHDITTTREPQEQAAEIVDAMAIGFLAVDTDWFITHVNRETERISSYTRDQMIGRTLWDVFPAAVGTVFEERYRRAAATGQPDSLDAYYPEPLNAWVEARIVPGPAGMAFHFIDVTSRAVAQQQAEQTAARERLLSRVTEDLSAALDVETAADRLAQLVVPAIADWCVVSSSDDDRAAGSRRGLRTASCWHTDPDLRGTTAAYAEARLSSLDDDSILVRALKTGQLQLVESGAPARVLPMVTAGPVRDLLATLAPDAVAVLPLPGRDGPVGLLTLANGTERGAFTSEDLATAVSIADRAGLVLDNARLYRQPRDVAEGLQRSLLTEPPQPDHGQIVVRYVPASQAAHVGGDFYDAFLQPAGATVLVIGDVVGHDTAAAAAMGQLRSIVRTLGALDHDGPADVLTQADQVMRTLESHILATTAVARLEQTDEQRAAGTTQLRWSNAGHPPPMLIHPDGHVDVLTHDRADLMLGVHPAALRRESVLTVERGSTLVLYTDGLIERRDQDLDAGTARLQAALAEFAGSGLEELADQVLARMLPTTPDDDVALIAVRLHRQDRPRPAEAGPNRIPPNVPAE</sequence>
<dbReference type="PANTHER" id="PTHR43156:SF2">
    <property type="entry name" value="STAGE II SPORULATION PROTEIN E"/>
    <property type="match status" value="1"/>
</dbReference>
<dbReference type="Pfam" id="PF01590">
    <property type="entry name" value="GAF"/>
    <property type="match status" value="2"/>
</dbReference>
<dbReference type="EMBL" id="FO203431">
    <property type="protein sequence ID" value="CCH88547.1"/>
    <property type="molecule type" value="Genomic_DNA"/>
</dbReference>
<keyword evidence="7" id="KW-1185">Reference proteome</keyword>
<keyword evidence="1" id="KW-0378">Hydrolase</keyword>
<feature type="domain" description="PAC" evidence="4">
    <location>
        <begin position="251"/>
        <end position="302"/>
    </location>
</feature>
<reference evidence="6 7" key="1">
    <citation type="journal article" date="2012" name="J. Bacteriol.">
        <title>Genome Sequence of Radiation-Resistant Modestobacter marinus Strain BC501, a Representative Actinobacterium That Thrives on Calcareous Stone Surfaces.</title>
        <authorList>
            <person name="Normand P."/>
            <person name="Gury J."/>
            <person name="Pujic P."/>
            <person name="Chouaia B."/>
            <person name="Crotti E."/>
            <person name="Brusetti L."/>
            <person name="Daffonchio D."/>
            <person name="Vacherie B."/>
            <person name="Barbe V."/>
            <person name="Medigue C."/>
            <person name="Calteau A."/>
            <person name="Ghodhbane-Gtari F."/>
            <person name="Essoussi I."/>
            <person name="Nouioui I."/>
            <person name="Abbassi-Ghozzi I."/>
            <person name="Gtari M."/>
        </authorList>
    </citation>
    <scope>NUCLEOTIDE SEQUENCE [LARGE SCALE GENOMIC DNA]</scope>
    <source>
        <strain evidence="7">BC 501</strain>
    </source>
</reference>
<dbReference type="PANTHER" id="PTHR43156">
    <property type="entry name" value="STAGE II SPORULATION PROTEIN E-RELATED"/>
    <property type="match status" value="1"/>
</dbReference>
<name>I4EYT4_MODI5</name>
<feature type="region of interest" description="Disordered" evidence="2">
    <location>
        <begin position="843"/>
        <end position="862"/>
    </location>
</feature>
<dbReference type="InterPro" id="IPR001932">
    <property type="entry name" value="PPM-type_phosphatase-like_dom"/>
</dbReference>
<dbReference type="SUPFAM" id="SSF55785">
    <property type="entry name" value="PYP-like sensor domain (PAS domain)"/>
    <property type="match status" value="2"/>
</dbReference>
<dbReference type="NCBIfam" id="TIGR00229">
    <property type="entry name" value="sensory_box"/>
    <property type="match status" value="2"/>
</dbReference>
<dbReference type="HOGENOM" id="CLU_000445_43_8_11"/>
<dbReference type="GO" id="GO:0016301">
    <property type="term" value="F:kinase activity"/>
    <property type="evidence" value="ECO:0007669"/>
    <property type="project" value="UniProtKB-KW"/>
</dbReference>
<feature type="domain" description="PAS" evidence="3">
    <location>
        <begin position="296"/>
        <end position="366"/>
    </location>
</feature>
<dbReference type="SMART" id="SM00091">
    <property type="entry name" value="PAS"/>
    <property type="match status" value="2"/>
</dbReference>
<dbReference type="SMART" id="SM00331">
    <property type="entry name" value="PP2C_SIG"/>
    <property type="match status" value="1"/>
</dbReference>
<dbReference type="STRING" id="477641.MODMU_3123"/>
<dbReference type="eggNOG" id="COG2208">
    <property type="taxonomic scope" value="Bacteria"/>
</dbReference>
<dbReference type="AlphaFoldDB" id="I4EYT4"/>
<dbReference type="PROSITE" id="PS51746">
    <property type="entry name" value="PPM_2"/>
    <property type="match status" value="1"/>
</dbReference>
<accession>I4EYT4</accession>
<dbReference type="eggNOG" id="COG2203">
    <property type="taxonomic scope" value="Bacteria"/>
</dbReference>
<evidence type="ECO:0000259" key="5">
    <source>
        <dbReference type="PROSITE" id="PS51746"/>
    </source>
</evidence>
<dbReference type="SUPFAM" id="SSF81606">
    <property type="entry name" value="PP2C-like"/>
    <property type="match status" value="1"/>
</dbReference>
<dbReference type="InterPro" id="IPR036457">
    <property type="entry name" value="PPM-type-like_dom_sf"/>
</dbReference>
<dbReference type="GO" id="GO:0016791">
    <property type="term" value="F:phosphatase activity"/>
    <property type="evidence" value="ECO:0007669"/>
    <property type="project" value="TreeGrafter"/>
</dbReference>
<dbReference type="SMART" id="SM00065">
    <property type="entry name" value="GAF"/>
    <property type="match status" value="2"/>
</dbReference>
<dbReference type="InterPro" id="IPR000014">
    <property type="entry name" value="PAS"/>
</dbReference>
<dbReference type="Gene3D" id="3.30.450.40">
    <property type="match status" value="2"/>
</dbReference>
<dbReference type="KEGG" id="mmar:MODMU_3123"/>
<dbReference type="InterPro" id="IPR052016">
    <property type="entry name" value="Bact_Sigma-Reg"/>
</dbReference>
<gene>
    <name evidence="6" type="ordered locus">MODMU_3123</name>
</gene>
<dbReference type="InterPro" id="IPR035965">
    <property type="entry name" value="PAS-like_dom_sf"/>
</dbReference>
<evidence type="ECO:0000256" key="1">
    <source>
        <dbReference type="ARBA" id="ARBA00022801"/>
    </source>
</evidence>
<dbReference type="PROSITE" id="PS50113">
    <property type="entry name" value="PAC"/>
    <property type="match status" value="1"/>
</dbReference>
<dbReference type="CDD" id="cd00130">
    <property type="entry name" value="PAS"/>
    <property type="match status" value="2"/>
</dbReference>
<dbReference type="InterPro" id="IPR003018">
    <property type="entry name" value="GAF"/>
</dbReference>
<evidence type="ECO:0000313" key="7">
    <source>
        <dbReference type="Proteomes" id="UP000006461"/>
    </source>
</evidence>
<protein>
    <submittedName>
        <fullName evidence="6">Two component sensory transduction histidine kinase with PAS/PAC sensory domains</fullName>
    </submittedName>
</protein>
<dbReference type="InterPro" id="IPR013655">
    <property type="entry name" value="PAS_fold_3"/>
</dbReference>
<dbReference type="OMA" id="YAAEYRI"/>
<dbReference type="Gene3D" id="3.30.450.20">
    <property type="entry name" value="PAS domain"/>
    <property type="match status" value="2"/>
</dbReference>
<dbReference type="Pfam" id="PF08447">
    <property type="entry name" value="PAS_3"/>
    <property type="match status" value="1"/>
</dbReference>